<reference evidence="1" key="1">
    <citation type="journal article" date="2014" name="Front. Microbiol.">
        <title>High frequency of phylogenetically diverse reductive dehalogenase-homologous genes in deep subseafloor sedimentary metagenomes.</title>
        <authorList>
            <person name="Kawai M."/>
            <person name="Futagami T."/>
            <person name="Toyoda A."/>
            <person name="Takaki Y."/>
            <person name="Nishi S."/>
            <person name="Hori S."/>
            <person name="Arai W."/>
            <person name="Tsubouchi T."/>
            <person name="Morono Y."/>
            <person name="Uchiyama I."/>
            <person name="Ito T."/>
            <person name="Fujiyama A."/>
            <person name="Inagaki F."/>
            <person name="Takami H."/>
        </authorList>
    </citation>
    <scope>NUCLEOTIDE SEQUENCE</scope>
    <source>
        <strain evidence="1">Expedition CK06-06</strain>
    </source>
</reference>
<feature type="non-terminal residue" evidence="1">
    <location>
        <position position="209"/>
    </location>
</feature>
<accession>X0XI58</accession>
<evidence type="ECO:0008006" key="2">
    <source>
        <dbReference type="Google" id="ProtNLM"/>
    </source>
</evidence>
<name>X0XI58_9ZZZZ</name>
<protein>
    <recommendedName>
        <fullName evidence="2">Big-1 domain-containing protein</fullName>
    </recommendedName>
</protein>
<comment type="caution">
    <text evidence="1">The sequence shown here is derived from an EMBL/GenBank/DDBJ whole genome shotgun (WGS) entry which is preliminary data.</text>
</comment>
<evidence type="ECO:0000313" key="1">
    <source>
        <dbReference type="EMBL" id="GAG42825.1"/>
    </source>
</evidence>
<gene>
    <name evidence="1" type="ORF">S01H1_81414</name>
</gene>
<dbReference type="EMBL" id="BARS01055092">
    <property type="protein sequence ID" value="GAG42825.1"/>
    <property type="molecule type" value="Genomic_DNA"/>
</dbReference>
<dbReference type="AlphaFoldDB" id="X0XI58"/>
<feature type="non-terminal residue" evidence="1">
    <location>
        <position position="1"/>
    </location>
</feature>
<proteinExistence type="predicted"/>
<sequence>TLNIKVLSLYNNTALTILSPLNNSVYKSNEIFNITIYFNDTTSNQPISGASIDVDVNGTVYSATIFDYGTGYYNITINCSNPIFAGLGWFGIRVNASKLNFINQSGILVINVVSLYNDTELTILSPLNNSIYNSGDIFNITIYFNDTTSNQPISGASIDVDVNGTVYSATLFNYGNGYYNITVDCNDSIFAGYRWFAIRVNASKLNFIN</sequence>
<organism evidence="1">
    <name type="scientific">marine sediment metagenome</name>
    <dbReference type="NCBI Taxonomy" id="412755"/>
    <lineage>
        <taxon>unclassified sequences</taxon>
        <taxon>metagenomes</taxon>
        <taxon>ecological metagenomes</taxon>
    </lineage>
</organism>